<dbReference type="OrthoDB" id="308586at2759"/>
<feature type="compositionally biased region" description="Basic residues" evidence="3">
    <location>
        <begin position="439"/>
        <end position="454"/>
    </location>
</feature>
<dbReference type="GO" id="GO:0005856">
    <property type="term" value="C:cytoskeleton"/>
    <property type="evidence" value="ECO:0007669"/>
    <property type="project" value="UniProtKB-ARBA"/>
</dbReference>
<name>A0A1R2BP31_9CILI</name>
<dbReference type="Proteomes" id="UP000187209">
    <property type="component" value="Unassembled WGS sequence"/>
</dbReference>
<sequence>MNNPFSLGSLIRNKSAELQILALGPPDIRVEHSEKQLALMNPFSLPNSDPDLYHQREVERIEEEKYRQAIKHYPIQERHTFTQPKSILPEIRKDISDTETHLPPVGSRRALSSKKETIKEFIQRKREILLVKKSIENKRTKYNELEEDIVRKEEKHKANIKKLEDNKGRVAKYEEQLKLEADQKAKLAEEKATERNEKQKDLKKLQDEIDSLKARVDRENDELETLKDFKKFVEEIIPGDIIDGIFITQDKDYFISNCVKRLEEGIDSLETTNLFQIQQKQEDEHELEILRRKNKMQMMQEQQKYNDFKASVHVLEAQRKILEDKFRRISTAEEIETPVDEISSKKVHNELILLFQECGGDLTNNPKELEMLEMIEKIFDMELKNKEMKSEDLKSKDIVKKLERDIDKERRQKKIEDERIKNIAKTEMINRKLEDRKQKIAKKVGRKDMKRSKLHEKVHIEKPPDEPQEVLDRREFLETEN</sequence>
<dbReference type="InterPro" id="IPR025252">
    <property type="entry name" value="DUF4200"/>
</dbReference>
<dbReference type="Pfam" id="PF13863">
    <property type="entry name" value="DUF4200"/>
    <property type="match status" value="1"/>
</dbReference>
<evidence type="ECO:0000313" key="5">
    <source>
        <dbReference type="EMBL" id="OMJ78538.1"/>
    </source>
</evidence>
<comment type="caution">
    <text evidence="5">The sequence shown here is derived from an EMBL/GenBank/DDBJ whole genome shotgun (WGS) entry which is preliminary data.</text>
</comment>
<dbReference type="EMBL" id="MPUH01000517">
    <property type="protein sequence ID" value="OMJ78538.1"/>
    <property type="molecule type" value="Genomic_DNA"/>
</dbReference>
<evidence type="ECO:0000256" key="1">
    <source>
        <dbReference type="ARBA" id="ARBA00023054"/>
    </source>
</evidence>
<evidence type="ECO:0000256" key="3">
    <source>
        <dbReference type="SAM" id="MobiDB-lite"/>
    </source>
</evidence>
<dbReference type="AlphaFoldDB" id="A0A1R2BP31"/>
<feature type="domain" description="DUF4200" evidence="4">
    <location>
        <begin position="121"/>
        <end position="238"/>
    </location>
</feature>
<feature type="region of interest" description="Disordered" evidence="3">
    <location>
        <begin position="438"/>
        <end position="481"/>
    </location>
</feature>
<evidence type="ECO:0000256" key="2">
    <source>
        <dbReference type="SAM" id="Coils"/>
    </source>
</evidence>
<accession>A0A1R2BP31</accession>
<organism evidence="5 6">
    <name type="scientific">Stentor coeruleus</name>
    <dbReference type="NCBI Taxonomy" id="5963"/>
    <lineage>
        <taxon>Eukaryota</taxon>
        <taxon>Sar</taxon>
        <taxon>Alveolata</taxon>
        <taxon>Ciliophora</taxon>
        <taxon>Postciliodesmatophora</taxon>
        <taxon>Heterotrichea</taxon>
        <taxon>Heterotrichida</taxon>
        <taxon>Stentoridae</taxon>
        <taxon>Stentor</taxon>
    </lineage>
</organism>
<evidence type="ECO:0000259" key="4">
    <source>
        <dbReference type="Pfam" id="PF13863"/>
    </source>
</evidence>
<proteinExistence type="predicted"/>
<evidence type="ECO:0000313" key="6">
    <source>
        <dbReference type="Proteomes" id="UP000187209"/>
    </source>
</evidence>
<dbReference type="PANTHER" id="PTHR21683">
    <property type="entry name" value="COILED-COIL DOMAIN-CONTAINING PROTEIN 42 LIKE-2-LIKE-RELATED"/>
    <property type="match status" value="1"/>
</dbReference>
<dbReference type="PANTHER" id="PTHR21683:SF3">
    <property type="entry name" value="CILIA AND FLAGELLA ASSOCIATED PROTEIN 100"/>
    <property type="match status" value="1"/>
</dbReference>
<protein>
    <recommendedName>
        <fullName evidence="4">DUF4200 domain-containing protein</fullName>
    </recommendedName>
</protein>
<reference evidence="5 6" key="1">
    <citation type="submission" date="2016-11" db="EMBL/GenBank/DDBJ databases">
        <title>The macronuclear genome of Stentor coeruleus: a giant cell with tiny introns.</title>
        <authorList>
            <person name="Slabodnick M."/>
            <person name="Ruby J.G."/>
            <person name="Reiff S.B."/>
            <person name="Swart E.C."/>
            <person name="Gosai S."/>
            <person name="Prabakaran S."/>
            <person name="Witkowska E."/>
            <person name="Larue G.E."/>
            <person name="Fisher S."/>
            <person name="Freeman R.M."/>
            <person name="Gunawardena J."/>
            <person name="Chu W."/>
            <person name="Stover N.A."/>
            <person name="Gregory B.D."/>
            <person name="Nowacki M."/>
            <person name="Derisi J."/>
            <person name="Roy S.W."/>
            <person name="Marshall W.F."/>
            <person name="Sood P."/>
        </authorList>
    </citation>
    <scope>NUCLEOTIDE SEQUENCE [LARGE SCALE GENOMIC DNA]</scope>
    <source>
        <strain evidence="5">WM001</strain>
    </source>
</reference>
<gene>
    <name evidence="5" type="ORF">SteCoe_21644</name>
</gene>
<keyword evidence="6" id="KW-1185">Reference proteome</keyword>
<keyword evidence="1 2" id="KW-0175">Coiled coil</keyword>
<feature type="coiled-coil region" evidence="2">
    <location>
        <begin position="128"/>
        <end position="229"/>
    </location>
</feature>
<feature type="compositionally biased region" description="Basic and acidic residues" evidence="3">
    <location>
        <begin position="455"/>
        <end position="481"/>
    </location>
</feature>
<dbReference type="InterPro" id="IPR051147">
    <property type="entry name" value="CFAP_domain-containing"/>
</dbReference>